<dbReference type="GeneTree" id="ENSGT00940000155376"/>
<evidence type="ECO:0000313" key="2">
    <source>
        <dbReference type="Proteomes" id="UP000005640"/>
    </source>
</evidence>
<dbReference type="UCSC" id="uc058btq.1">
    <property type="organism name" value="human"/>
</dbReference>
<reference evidence="1 2" key="1">
    <citation type="journal article" date="2001" name="Nature">
        <title>Initial sequencing and analysis of the human genome.</title>
        <authorList>
            <consortium name="International Human Genome Sequencing Consortium"/>
            <person name="Lander E.S."/>
            <person name="Linton L.M."/>
            <person name="Birren B."/>
            <person name="Nusbaum C."/>
            <person name="Zody M.C."/>
            <person name="Baldwin J."/>
            <person name="Devon K."/>
            <person name="Dewar K."/>
            <person name="Doyle M."/>
            <person name="FitzHugh W."/>
            <person name="Funke R."/>
            <person name="Gage D."/>
            <person name="Harris K."/>
            <person name="Heaford A."/>
            <person name="Howland J."/>
            <person name="Kann L."/>
            <person name="Lehoczky J."/>
            <person name="LeVine R."/>
            <person name="McEwan P."/>
            <person name="McKernan K."/>
            <person name="Meldrim J."/>
            <person name="Mesirov J.P."/>
            <person name="Miranda C."/>
            <person name="Morris W."/>
            <person name="Naylor J."/>
            <person name="Raymond C."/>
            <person name="Rosetti M."/>
            <person name="Santos R."/>
            <person name="Sheridan A."/>
            <person name="Sougnez C."/>
            <person name="Stange-Thomann N."/>
            <person name="Stojanovic N."/>
            <person name="Subramanian A."/>
            <person name="Wyman D."/>
            <person name="Rogers J."/>
            <person name="Sulston J."/>
            <person name="Ainscough R."/>
            <person name="Beck S."/>
            <person name="Bentley D."/>
            <person name="Burton J."/>
            <person name="Clee C."/>
            <person name="Carter N."/>
            <person name="Coulson A."/>
            <person name="Deadman R."/>
            <person name="Deloukas P."/>
            <person name="Dunham A."/>
            <person name="Dunham I."/>
            <person name="Durbin R."/>
            <person name="French L."/>
            <person name="Grafham D."/>
            <person name="Gregory S."/>
            <person name="Hubbard T."/>
            <person name="Humphray S."/>
            <person name="Hunt A."/>
            <person name="Jones M."/>
            <person name="Lloyd C."/>
            <person name="McMurray A."/>
            <person name="Matthews L."/>
            <person name="Mercer S."/>
            <person name="Milne S."/>
            <person name="Mullikin J.C."/>
            <person name="Mungall A."/>
            <person name="Plumb R."/>
            <person name="Ross M."/>
            <person name="Shownkeen R."/>
            <person name="Sims S."/>
            <person name="Waterston R.H."/>
            <person name="Wilson R.K."/>
            <person name="Hillier L.W."/>
            <person name="McPherson J.D."/>
            <person name="Marra M.A."/>
            <person name="Mardis E.R."/>
            <person name="Fulton L.A."/>
            <person name="Chinwalla A.T."/>
            <person name="Pepin K.H."/>
            <person name="Gish W.R."/>
            <person name="Chissoe S.L."/>
            <person name="Wendl M.C."/>
            <person name="Delehaunty K.D."/>
            <person name="Miner T.L."/>
            <person name="Delehaunty A."/>
            <person name="Kramer J.B."/>
            <person name="Cook L.L."/>
            <person name="Fulton R.S."/>
            <person name="Johnson D.L."/>
            <person name="Minx P.J."/>
            <person name="Clifton S.W."/>
            <person name="Hawkins T."/>
            <person name="Branscomb E."/>
            <person name="Predki P."/>
            <person name="Richardson P."/>
            <person name="Wenning S."/>
            <person name="Slezak T."/>
            <person name="Doggett N."/>
            <person name="Cheng J.F."/>
            <person name="Olsen A."/>
            <person name="Lucas S."/>
            <person name="Elkin C."/>
            <person name="Uberbacher E."/>
            <person name="Frazier M."/>
            <person name="Gibbs R.A."/>
            <person name="Muzny D.M."/>
            <person name="Scherer S.E."/>
            <person name="Bouck J.B."/>
            <person name="Sodergren E.J."/>
            <person name="Worley K.C."/>
            <person name="Rives C.M."/>
            <person name="Gorrell J.H."/>
            <person name="Metzker M.L."/>
            <person name="Naylor S.L."/>
            <person name="Kucherlapati R.S."/>
            <person name="Nelson D.L."/>
            <person name="Weinstock G.M."/>
            <person name="Sakaki Y."/>
            <person name="Fujiyama A."/>
            <person name="Hattori M."/>
            <person name="Yada T."/>
            <person name="Toyoda A."/>
            <person name="Itoh T."/>
            <person name="Kawagoe C."/>
            <person name="Watanabe H."/>
            <person name="Totoki Y."/>
            <person name="Taylor T."/>
            <person name="Weissenbach J."/>
            <person name="Heilig R."/>
            <person name="Saurin W."/>
            <person name="Artiguenave F."/>
            <person name="Brottier P."/>
            <person name="Bruls T."/>
            <person name="Pelletier E."/>
            <person name="Robert C."/>
            <person name="Wincker P."/>
            <person name="Smith D.R."/>
            <person name="Doucette-Stamm L."/>
            <person name="Rubenfield M."/>
            <person name="Weinstock K."/>
            <person name="Lee H.M."/>
            <person name="Dubois J."/>
            <person name="Rosenthal A."/>
            <person name="Platzer M."/>
            <person name="Nyakatura G."/>
            <person name="Taudien S."/>
            <person name="Rump A."/>
            <person name="Yang H."/>
            <person name="Yu J."/>
            <person name="Wang J."/>
            <person name="Huang G."/>
            <person name="Gu J."/>
            <person name="Hood L."/>
            <person name="Rowen L."/>
            <person name="Madan A."/>
            <person name="Qin S."/>
            <person name="Davis R.W."/>
            <person name="Federspiel N.A."/>
            <person name="Abola A.P."/>
            <person name="Proctor M.J."/>
            <person name="Myers R.M."/>
            <person name="Schmutz J."/>
            <person name="Dickson M."/>
            <person name="Grimwood J."/>
            <person name="Cox D.R."/>
            <person name="Olson M.V."/>
            <person name="Kaul R."/>
            <person name="Raymond C."/>
            <person name="Shimizu N."/>
            <person name="Kawasaki K."/>
            <person name="Minoshima S."/>
            <person name="Evans G.A."/>
            <person name="Athanasiou M."/>
            <person name="Schultz R."/>
            <person name="Roe B.A."/>
            <person name="Chen F."/>
            <person name="Pan H."/>
            <person name="Ramser J."/>
            <person name="Lehrach H."/>
            <person name="Reinhardt R."/>
            <person name="McCombie W.R."/>
            <person name="de la Bastide M."/>
            <person name="Dedhia N."/>
            <person name="Blocker H."/>
            <person name="Hornischer K."/>
            <person name="Nordsiek G."/>
            <person name="Agarwala R."/>
            <person name="Aravind L."/>
            <person name="Bailey J.A."/>
            <person name="Bateman A."/>
            <person name="Batzoglou S."/>
            <person name="Birney E."/>
            <person name="Bork P."/>
            <person name="Brown D.G."/>
            <person name="Burge C.B."/>
            <person name="Cerutti L."/>
            <person name="Chen H.C."/>
            <person name="Church D."/>
            <person name="Clamp M."/>
            <person name="Copley R.R."/>
            <person name="Doerks T."/>
            <person name="Eddy S.R."/>
            <person name="Eichler E.E."/>
            <person name="Furey T.S."/>
            <person name="Galagan J."/>
            <person name="Gilbert J.G."/>
            <person name="Harmon C."/>
            <person name="Hayashizaki Y."/>
            <person name="Haussler D."/>
            <person name="Hermjakob H."/>
            <person name="Hokamp K."/>
            <person name="Jang W."/>
            <person name="Johnson L.S."/>
            <person name="Jones T.A."/>
            <person name="Kasif S."/>
            <person name="Kaspryzk A."/>
            <person name="Kennedy S."/>
            <person name="Kent W.J."/>
            <person name="Kitts P."/>
            <person name="Koonin E.V."/>
            <person name="Korf I."/>
            <person name="Kulp D."/>
            <person name="Lancet D."/>
            <person name="Lowe T.M."/>
            <person name="McLysaght A."/>
            <person name="Mikkelsen T."/>
            <person name="Moran J.V."/>
            <person name="Mulder N."/>
            <person name="Pollara V.J."/>
            <person name="Ponting C.P."/>
            <person name="Schuler G."/>
            <person name="Schultz J."/>
            <person name="Slater G."/>
            <person name="Smit A.F."/>
            <person name="Stupka E."/>
            <person name="Szustakowski J."/>
            <person name="Thierry-Mieg D."/>
            <person name="Thierry-Mieg J."/>
            <person name="Wagner L."/>
            <person name="Wallis J."/>
            <person name="Wheeler R."/>
            <person name="Williams A."/>
            <person name="Wolf Y.I."/>
            <person name="Wolfe K.H."/>
            <person name="Yang S.P."/>
            <person name="Yeh R.F."/>
            <person name="Collins F."/>
            <person name="Guyer M.S."/>
            <person name="Peterson J."/>
            <person name="Felsenfeld A."/>
            <person name="Wetterstrand K.A."/>
            <person name="Patrinos A."/>
            <person name="Morgan M.J."/>
            <person name="de Jong P."/>
            <person name="Catanese J.J."/>
            <person name="Osoegawa K."/>
            <person name="Shizuya H."/>
            <person name="Choi S."/>
            <person name="Chen Y.J."/>
        </authorList>
    </citation>
    <scope>NUCLEOTIDE SEQUENCE [LARGE SCALE GENOMIC DNA]</scope>
</reference>
<dbReference type="Proteomes" id="UP000005640">
    <property type="component" value="Chromosome 11"/>
</dbReference>
<evidence type="ECO:0000313" key="1">
    <source>
        <dbReference type="Ensembl" id="ENSP00000434983.2"/>
    </source>
</evidence>
<sequence length="38" mass="4485">MHQTYSRHCRPEERLVSRISTSFFMDSNGGLIQRLIAF</sequence>
<dbReference type="EMBL" id="AP003127">
    <property type="status" value="NOT_ANNOTATED_CDS"/>
    <property type="molecule type" value="Genomic_DNA"/>
</dbReference>
<dbReference type="Ensembl" id="ENST00000529950.2">
    <property type="protein sequence ID" value="ENSP00000434983.2"/>
    <property type="gene ID" value="ENSG00000110079.20"/>
</dbReference>
<reference evidence="1" key="5">
    <citation type="submission" date="2025-09" db="UniProtKB">
        <authorList>
            <consortium name="Ensembl"/>
        </authorList>
    </citation>
    <scope>IDENTIFICATION</scope>
</reference>
<accession>H0YE49</accession>
<dbReference type="OpenTargets" id="ENSG00000110079"/>
<dbReference type="EMBL" id="AP003970">
    <property type="status" value="NOT_ANNOTATED_CDS"/>
    <property type="molecule type" value="Genomic_DNA"/>
</dbReference>
<dbReference type="Bgee" id="ENSG00000110079">
    <property type="expression patterns" value="Expressed in gall bladder and 151 other cell types or tissues"/>
</dbReference>
<protein>
    <submittedName>
        <fullName evidence="1">Membrane spanning 4-domains A4A</fullName>
    </submittedName>
</protein>
<dbReference type="NIAGADS" id="ENSG00000110079"/>
<keyword evidence="2" id="KW-1185">Reference proteome</keyword>
<dbReference type="HOGENOM" id="CLU_3370870_0_0_1"/>
<name>H0YE49_HUMAN</name>
<dbReference type="AlphaFoldDB" id="H0YE49"/>
<dbReference type="VEuPathDB" id="HostDB:ENSG00000110079"/>
<organism evidence="1 2">
    <name type="scientific">Homo sapiens</name>
    <name type="common">Human</name>
    <dbReference type="NCBI Taxonomy" id="9606"/>
    <lineage>
        <taxon>Eukaryota</taxon>
        <taxon>Metazoa</taxon>
        <taxon>Chordata</taxon>
        <taxon>Craniata</taxon>
        <taxon>Vertebrata</taxon>
        <taxon>Euteleostomi</taxon>
        <taxon>Mammalia</taxon>
        <taxon>Eutheria</taxon>
        <taxon>Euarchontoglires</taxon>
        <taxon>Primates</taxon>
        <taxon>Haplorrhini</taxon>
        <taxon>Catarrhini</taxon>
        <taxon>Hominidae</taxon>
        <taxon>Homo</taxon>
    </lineage>
</organism>
<dbReference type="MassIVE" id="H0YE49"/>
<reference evidence="1 2" key="2">
    <citation type="journal article" date="2004" name="Nature">
        <title>Finishing the euchromatic sequence of the human genome.</title>
        <authorList>
            <consortium name="International Human Genome Sequencing Consortium"/>
        </authorList>
    </citation>
    <scope>NUCLEOTIDE SEQUENCE [LARGE SCALE GENOMIC DNA]</scope>
</reference>
<dbReference type="OrthoDB" id="10071849at2759"/>
<reference evidence="1 2" key="3">
    <citation type="journal article" date="2006" name="Nature">
        <title>Human chromosome 11 DNA sequence and analysis including novel gene identification.</title>
        <authorList>
            <person name="Taylor T.D."/>
            <person name="Noguchi H."/>
            <person name="Totoki Y."/>
            <person name="Toyoda A."/>
            <person name="Kuroki Y."/>
            <person name="Dewar K."/>
            <person name="Lloyd C."/>
            <person name="Itoh T."/>
            <person name="Takeda T."/>
            <person name="Kim D.W."/>
            <person name="She X."/>
            <person name="Barlow K.F."/>
            <person name="Bloom T."/>
            <person name="Bruford E."/>
            <person name="Chang J.L."/>
            <person name="Cuomo C.A."/>
            <person name="Eichler E."/>
            <person name="FitzGerald M.G."/>
            <person name="Jaffe D.B."/>
            <person name="LaButti K."/>
            <person name="Nicol R."/>
            <person name="Park H.S."/>
            <person name="Seaman C."/>
            <person name="Sougnez C."/>
            <person name="Yang X."/>
            <person name="Zimmer A.R."/>
            <person name="Zody M.C."/>
            <person name="Birren B.W."/>
            <person name="Nusbaum C."/>
            <person name="Fujiyama A."/>
            <person name="Hattori M."/>
            <person name="Rogers J."/>
            <person name="Lander E.S."/>
            <person name="Sakaki Y."/>
        </authorList>
    </citation>
    <scope>NUCLEOTIDE SEQUENCE [LARGE SCALE GENOMIC DNA]</scope>
</reference>
<dbReference type="ExpressionAtlas" id="H0YE49">
    <property type="expression patterns" value="baseline and differential"/>
</dbReference>
<dbReference type="HGNC" id="HGNC:13371">
    <property type="gene designation" value="MS4A4A"/>
</dbReference>
<reference evidence="1" key="4">
    <citation type="submission" date="2025-08" db="UniProtKB">
        <authorList>
            <consortium name="Ensembl"/>
        </authorList>
    </citation>
    <scope>IDENTIFICATION</scope>
</reference>
<dbReference type="Ensembl" id="ENST00000529950.2">
    <property type="protein sequence ID" value="ENSP00000434983.2"/>
    <property type="gene ID" value="ENSG00000110079.19"/>
</dbReference>
<proteinExistence type="predicted"/>
<dbReference type="SMR" id="H0YE49"/>
<gene>
    <name evidence="1" type="primary">MS4A4A</name>
</gene>